<protein>
    <submittedName>
        <fullName evidence="2">Uncharacterized protein</fullName>
    </submittedName>
</protein>
<evidence type="ECO:0000313" key="2">
    <source>
        <dbReference type="EMBL" id="JAS87761.1"/>
    </source>
</evidence>
<feature type="region of interest" description="Disordered" evidence="1">
    <location>
        <begin position="238"/>
        <end position="278"/>
    </location>
</feature>
<feature type="region of interest" description="Disordered" evidence="1">
    <location>
        <begin position="363"/>
        <end position="386"/>
    </location>
</feature>
<organism evidence="2">
    <name type="scientific">Homalodisca liturata</name>
    <dbReference type="NCBI Taxonomy" id="320908"/>
    <lineage>
        <taxon>Eukaryota</taxon>
        <taxon>Metazoa</taxon>
        <taxon>Ecdysozoa</taxon>
        <taxon>Arthropoda</taxon>
        <taxon>Hexapoda</taxon>
        <taxon>Insecta</taxon>
        <taxon>Pterygota</taxon>
        <taxon>Neoptera</taxon>
        <taxon>Paraneoptera</taxon>
        <taxon>Hemiptera</taxon>
        <taxon>Auchenorrhyncha</taxon>
        <taxon>Membracoidea</taxon>
        <taxon>Cicadellidae</taxon>
        <taxon>Cicadellinae</taxon>
        <taxon>Proconiini</taxon>
        <taxon>Homalodisca</taxon>
    </lineage>
</organism>
<feature type="compositionally biased region" description="Polar residues" evidence="1">
    <location>
        <begin position="368"/>
        <end position="380"/>
    </location>
</feature>
<feature type="compositionally biased region" description="Acidic residues" evidence="1">
    <location>
        <begin position="1"/>
        <end position="11"/>
    </location>
</feature>
<feature type="compositionally biased region" description="Basic and acidic residues" evidence="1">
    <location>
        <begin position="253"/>
        <end position="266"/>
    </location>
</feature>
<feature type="region of interest" description="Disordered" evidence="1">
    <location>
        <begin position="301"/>
        <end position="322"/>
    </location>
</feature>
<dbReference type="EMBL" id="GECU01019945">
    <property type="protein sequence ID" value="JAS87761.1"/>
    <property type="molecule type" value="Transcribed_RNA"/>
</dbReference>
<accession>A0A1B6ILG5</accession>
<reference evidence="2" key="1">
    <citation type="submission" date="2015-11" db="EMBL/GenBank/DDBJ databases">
        <title>De novo transcriptome assembly of four potential Pierce s Disease insect vectors from Arizona vineyards.</title>
        <authorList>
            <person name="Tassone E.E."/>
        </authorList>
    </citation>
    <scope>NUCLEOTIDE SEQUENCE</scope>
</reference>
<sequence>MEEMVLDAEETGEPRLTYWKPAPKPTVTTPFAVRNPPYNYNRPFPNPLTPSPPGYQPPSYILPPGFGYPANNVYPYMYNQQLCHGYEGERRRMPQCSQVSPESLLNALSSSNSSVDQDSPSGTDSLIHDEVTRAAKTLFSKRNRTLMHWLKPNISKNQLKMDVNATWDCLPQCEKVFYISQVLGKFAPHTTSLMVNPQLEPTKKESLNSVVTNEVSEADDKTNTSSDSACPSDVVRVKRTKQEPRFRRAGARARNERKPQKRRAESISEDDTSCDSGMVMDLEGTEKAAKEVKVKRQYKRKPKTKIKDENTEENCSSYSPLPVKINDTMMETGAEPGEPPVARVKRKYVKRKLVRKQYKKREPKIKTVTESPQEATVNSTEKPEQPVEDMDIWIDLSNDADLSKEIEEFGLLEDEVDSFWENIGDPNDLFLELEIE</sequence>
<evidence type="ECO:0000256" key="1">
    <source>
        <dbReference type="SAM" id="MobiDB-lite"/>
    </source>
</evidence>
<feature type="region of interest" description="Disordered" evidence="1">
    <location>
        <begin position="1"/>
        <end position="21"/>
    </location>
</feature>
<gene>
    <name evidence="2" type="ORF">g.9896</name>
</gene>
<name>A0A1B6ILG5_9HEMI</name>
<dbReference type="AlphaFoldDB" id="A0A1B6ILG5"/>
<proteinExistence type="predicted"/>